<dbReference type="InterPro" id="IPR001119">
    <property type="entry name" value="SLH_dom"/>
</dbReference>
<protein>
    <submittedName>
        <fullName evidence="4">S-layer homology domain-containing protein</fullName>
    </submittedName>
</protein>
<keyword evidence="2" id="KW-0732">Signal</keyword>
<feature type="domain" description="SLH" evidence="3">
    <location>
        <begin position="145"/>
        <end position="208"/>
    </location>
</feature>
<dbReference type="PANTHER" id="PTHR43308:SF5">
    <property type="entry name" value="S-LAYER PROTEIN _ PEPTIDOGLYCAN ENDO-BETA-N-ACETYLGLUCOSAMINIDASE"/>
    <property type="match status" value="1"/>
</dbReference>
<feature type="signal peptide" evidence="2">
    <location>
        <begin position="1"/>
        <end position="33"/>
    </location>
</feature>
<dbReference type="Proteomes" id="UP000886741">
    <property type="component" value="Unassembled WGS sequence"/>
</dbReference>
<evidence type="ECO:0000313" key="5">
    <source>
        <dbReference type="Proteomes" id="UP000886741"/>
    </source>
</evidence>
<reference evidence="4" key="1">
    <citation type="submission" date="2020-10" db="EMBL/GenBank/DDBJ databases">
        <authorList>
            <person name="Gilroy R."/>
        </authorList>
    </citation>
    <scope>NUCLEOTIDE SEQUENCE</scope>
    <source>
        <strain evidence="4">ChiBcec16-1751</strain>
    </source>
</reference>
<evidence type="ECO:0000259" key="3">
    <source>
        <dbReference type="PROSITE" id="PS51272"/>
    </source>
</evidence>
<feature type="chain" id="PRO_5039140221" evidence="2">
    <location>
        <begin position="34"/>
        <end position="1648"/>
    </location>
</feature>
<sequence length="1648" mass="178084">MQSLKLFRRMLALVLMAATLLTVVPTGLPTAHAVDYQDPYLNQMVEWGFLRGDIEGNLRPDSNITRAEFVTIVNRAFGYSRTGDMPFSDVKSSDWYAEDVSIAYNIGYIQGTSKNTFSPDRQITREEAAAMLARNLMLQAASGENTDFTDSRDISNWSRGLITSLTDYEIINGYGDGTFRPLAPITRGETAIMLVRAIGTPVQTPGVHSLGNVYGNVTINTSGVTLSNTVIAGNLYITAGVAEGNVLLENVTVLGEIVVSGGGVSESGEDSVVLRNVNSPKLVLDNVKNTEVSVRLEGDGVINVASVRTNAFLEDNTPADCGALRIELDGEDGRSLELAGNIKDVINLTPKSYLSLGAGQAQSITIDETATGTTLNIEAGTEVEEVNLDAATTITGDGDIGKLTVNTSGSTVSMLPDEIVIRPGETATIDGENMDSAAAAEASADPRILAGYPKMTDLAPTTATVSVSTNKKGIVYWAITAVTDGSVGADDLINPSSYSPKVVKRGSVSIGGANQAATNKITGLTAGGSYYLSAVFVDGREDRSPVKVISFSTPDNTAPNFATGYPYMSRITNISAQVTTMATKTCRLYYAVLPKGATAPTAEDFKANAVTGNLGYGALDVTKNKPYTFDVNNVPLEELESYDLYLWLTDIDGGASSAVKKLSFTTVDRTPPEFNTEPTINKVEKTAVGLYANLNEAGTLYWVVVKQGEIYPKPLAGQSGPVDWTSDEAKLQVSAGMNALKSGKVNMTEGKDVSFNITGLDNQQSYDLYYVAQDKAGNYSASIGKITIHTEDDTKPTVTQEFTKYNGTDTNRPLPDSDVRLVFSEPVQSVATNTPLVDYYDRVTKVIGQPTEMDARNEMAAVLEEAIQLYINPSDGQPQLIQGATADTDKNNDDWTIDYRYAEIVLEDSKTVVIFPYETGAINLKSGAKYYFEIAAKTISDTSQAQNVMGQTKLPEFETVFAQVNLSVGNNMEAAITEAVYKDGQPVQNLPTGGAPIDLYWRMDPISTQKVENSICWDMILWSNTHVEFQLFRRVSGVLNDKWELVGNSSIMVSENIARAGNSLRMNLEDPNNNNPTFDQLNTLKEGTVYEYAVSFTKVEGEPDRSSWSQTITFDINVIAGSGLELPRLGADVTEEKWNELVGTTLTNIGLPETLTLHKPFRDQSAPHFIGDRPTFTPGDSTVRMDLMLDRMGTIYWVVAKRGDISTLGPNGEDYSPSGTDLTYYNQLEESGENDGIENDGSGTFKTPVATPPYNWIVDAGKYLVSEDVQSGSLTCGASVKTVAVDGLMPNQDYVVYFVIQGTSQVYSDVYCYRFSTGDVQKPALMLQELSPNVSFETTEDSDLSFVLFADTQLPTIFRQKFITYVDKELEAEFRQAAGSKAETMTVLDALMQTGTGGYSWFDLYAQPPAKPGEGTKIRDEIQQIITRGQGSGGTPGATGSTTTTANQEYKHDFTKDMDPQSATNYYCIAVAKNVLGGEYAFKAVGNVHIPDTTPPTMTVPGADGIKDVNTGTYSGTLTLVFSEVVYWIPESRDTSQLHAAVEKDNVQEDPVIGSDGKIQPGKTSMLAHMGGNVGTLKTTSNASDTATNTFTFDYTGVRVGNTLTLFKDGFISDRWGSSTVNTITLRYEEVKTGTGTAFTAGGWVIVE</sequence>
<dbReference type="Pfam" id="PF00395">
    <property type="entry name" value="SLH"/>
    <property type="match status" value="2"/>
</dbReference>
<evidence type="ECO:0000256" key="1">
    <source>
        <dbReference type="ARBA" id="ARBA00022737"/>
    </source>
</evidence>
<keyword evidence="1" id="KW-0677">Repeat</keyword>
<gene>
    <name evidence="4" type="ORF">IAA83_04710</name>
</gene>
<accession>A0A9D1JT20</accession>
<dbReference type="PANTHER" id="PTHR43308">
    <property type="entry name" value="OUTER MEMBRANE PROTEIN ALPHA-RELATED"/>
    <property type="match status" value="1"/>
</dbReference>
<comment type="caution">
    <text evidence="4">The sequence shown here is derived from an EMBL/GenBank/DDBJ whole genome shotgun (WGS) entry which is preliminary data.</text>
</comment>
<feature type="domain" description="SLH" evidence="3">
    <location>
        <begin position="24"/>
        <end position="82"/>
    </location>
</feature>
<dbReference type="InterPro" id="IPR051465">
    <property type="entry name" value="Cell_Envelope_Struct_Comp"/>
</dbReference>
<dbReference type="EMBL" id="DVJJ01000075">
    <property type="protein sequence ID" value="HIS64657.1"/>
    <property type="molecule type" value="Genomic_DNA"/>
</dbReference>
<proteinExistence type="predicted"/>
<reference evidence="4" key="2">
    <citation type="journal article" date="2021" name="PeerJ">
        <title>Extensive microbial diversity within the chicken gut microbiome revealed by metagenomics and culture.</title>
        <authorList>
            <person name="Gilroy R."/>
            <person name="Ravi A."/>
            <person name="Getino M."/>
            <person name="Pursley I."/>
            <person name="Horton D.L."/>
            <person name="Alikhan N.F."/>
            <person name="Baker D."/>
            <person name="Gharbi K."/>
            <person name="Hall N."/>
            <person name="Watson M."/>
            <person name="Adriaenssens E.M."/>
            <person name="Foster-Nyarko E."/>
            <person name="Jarju S."/>
            <person name="Secka A."/>
            <person name="Antonio M."/>
            <person name="Oren A."/>
            <person name="Chaudhuri R.R."/>
            <person name="La Ragione R."/>
            <person name="Hildebrand F."/>
            <person name="Pallen M.J."/>
        </authorList>
    </citation>
    <scope>NUCLEOTIDE SEQUENCE</scope>
    <source>
        <strain evidence="4">ChiBcec16-1751</strain>
    </source>
</reference>
<dbReference type="PROSITE" id="PS51272">
    <property type="entry name" value="SLH"/>
    <property type="match status" value="3"/>
</dbReference>
<feature type="domain" description="SLH" evidence="3">
    <location>
        <begin position="83"/>
        <end position="144"/>
    </location>
</feature>
<name>A0A9D1JT20_9FIRM</name>
<evidence type="ECO:0000256" key="2">
    <source>
        <dbReference type="SAM" id="SignalP"/>
    </source>
</evidence>
<organism evidence="4 5">
    <name type="scientific">Candidatus Avoscillospira avistercoris</name>
    <dbReference type="NCBI Taxonomy" id="2840707"/>
    <lineage>
        <taxon>Bacteria</taxon>
        <taxon>Bacillati</taxon>
        <taxon>Bacillota</taxon>
        <taxon>Clostridia</taxon>
        <taxon>Eubacteriales</taxon>
        <taxon>Oscillospiraceae</taxon>
        <taxon>Oscillospiraceae incertae sedis</taxon>
        <taxon>Candidatus Avoscillospira</taxon>
    </lineage>
</organism>
<evidence type="ECO:0000313" key="4">
    <source>
        <dbReference type="EMBL" id="HIS64657.1"/>
    </source>
</evidence>